<protein>
    <submittedName>
        <fullName evidence="1">Trigger factor</fullName>
    </submittedName>
</protein>
<organism evidence="1 3">
    <name type="scientific">Faecalibaculum rodentium</name>
    <dbReference type="NCBI Taxonomy" id="1702221"/>
    <lineage>
        <taxon>Bacteria</taxon>
        <taxon>Bacillati</taxon>
        <taxon>Bacillota</taxon>
        <taxon>Erysipelotrichia</taxon>
        <taxon>Erysipelotrichales</taxon>
        <taxon>Erysipelotrichaceae</taxon>
        <taxon>Faecalibaculum</taxon>
    </lineage>
</organism>
<dbReference type="KEGG" id="fro:AALO17_24450"/>
<evidence type="ECO:0000313" key="2">
    <source>
        <dbReference type="EMBL" id="OLU46762.1"/>
    </source>
</evidence>
<evidence type="ECO:0000313" key="4">
    <source>
        <dbReference type="Proteomes" id="UP000186758"/>
    </source>
</evidence>
<evidence type="ECO:0000313" key="1">
    <source>
        <dbReference type="EMBL" id="AMK55579.1"/>
    </source>
</evidence>
<accession>A0A140DY52</accession>
<evidence type="ECO:0000313" key="3">
    <source>
        <dbReference type="Proteomes" id="UP000069771"/>
    </source>
</evidence>
<reference evidence="1 3" key="1">
    <citation type="journal article" date="2016" name="Gut Pathog.">
        <title>Whole genome sequencing of "Faecalibaculum rodentium" ALO17, isolated from C57BL/6J laboratory mouse feces.</title>
        <authorList>
            <person name="Lim S."/>
            <person name="Chang D.H."/>
            <person name="Ahn S."/>
            <person name="Kim B.C."/>
        </authorList>
    </citation>
    <scope>NUCLEOTIDE SEQUENCE [LARGE SCALE GENOMIC DNA]</scope>
    <source>
        <strain evidence="1 3">Alo17</strain>
    </source>
</reference>
<name>A0A140DY52_9FIRM</name>
<proteinExistence type="predicted"/>
<keyword evidence="3" id="KW-1185">Reference proteome</keyword>
<dbReference type="Proteomes" id="UP000186758">
    <property type="component" value="Unassembled WGS sequence"/>
</dbReference>
<gene>
    <name evidence="1" type="ORF">AALO17_24450</name>
    <name evidence="2" type="ORF">BO223_01695</name>
</gene>
<sequence>MPPKNMDDIAAFIDGMKFKKKTFGGVDELDVLKQMEALQQVYRSVYESQAAYYQALIDERDAMIARLRRG</sequence>
<reference evidence="2 4" key="2">
    <citation type="submission" date="2016-11" db="EMBL/GenBank/DDBJ databases">
        <title>Description of two novel members of the family Erysipelotrichaceae: Ileibacterium lipovorans gen. nov., sp. nov. and Dubosiella newyorkensis, gen. nov., sp. nov.</title>
        <authorList>
            <person name="Cox L.M."/>
            <person name="Sohn J."/>
            <person name="Tyrrell K.L."/>
            <person name="Citron D.M."/>
            <person name="Lawson P.A."/>
            <person name="Patel N.B."/>
            <person name="Iizumi T."/>
            <person name="Perez-Perez G.I."/>
            <person name="Goldstein E.J."/>
            <person name="Blaser M.J."/>
        </authorList>
    </citation>
    <scope>NUCLEOTIDE SEQUENCE [LARGE SCALE GENOMIC DNA]</scope>
    <source>
        <strain evidence="2 4">NYU-BL-K8</strain>
    </source>
</reference>
<dbReference type="EMBL" id="CP011391">
    <property type="protein sequence ID" value="AMK55579.1"/>
    <property type="molecule type" value="Genomic_DNA"/>
</dbReference>
<dbReference type="EMBL" id="MPJZ01000021">
    <property type="protein sequence ID" value="OLU46762.1"/>
    <property type="molecule type" value="Genomic_DNA"/>
</dbReference>
<dbReference type="AlphaFoldDB" id="A0A140DY52"/>
<dbReference type="RefSeq" id="WP_067559405.1">
    <property type="nucleotide sequence ID" value="NZ_CAMNXC010000111.1"/>
</dbReference>
<dbReference type="STRING" id="1702221.AALO17_24450"/>
<dbReference type="GeneID" id="78478970"/>
<dbReference type="OrthoDB" id="2054077at2"/>
<dbReference type="Proteomes" id="UP000069771">
    <property type="component" value="Chromosome"/>
</dbReference>